<evidence type="ECO:0000256" key="1">
    <source>
        <dbReference type="ARBA" id="ARBA00004123"/>
    </source>
</evidence>
<feature type="domain" description="U3 small nucleolar RNA-associated protein 15 C-terminal" evidence="9">
    <location>
        <begin position="348"/>
        <end position="488"/>
    </location>
</feature>
<sequence length="526" mass="59162">MFKKTYVAPFQPSAAPSSGDILYWKKLSSPILLKEVSSIDYIDISPAEPHFIGVTCSSRVQLYHPITRMIHKNLNRFKQAAFGAIFRKDGRLLLAGSDENAMKLFDVSSKNLLRVFKGHERAVHRCAFMPTDNHIVSYSDDKTLIQWDLTTEEMLHKYIGHTDYVRCGTTVDANPNTIVSGSYDHTVKVWDKREKTEALSVDHGAPVESVLVSPSGSLLFTAGATEIRVWDCLAGGRLLSKISQHHKTITCLRFGTNSKRLISASLDRHVKIYDMTNFEVIQTLTYASPILSLGISPNDNVLAVGMSDGILAISKREETPEEDREEREALVQTRRKKAKTFSDFAVTDYGIKEKSTEAEPVYDAYLRKFRYSRALDTVLSDNYLYKDPAATVALFQELIRRDGLKKALAGRTGKSVNKVLRFLIRHLRRPRFMRVLLHVSHVFIDLLAEKAGEDQRVDQLLLQLCDEVNKEILYMTELMEVQGSLEMIISNSTEFSTGPAIMSRSTVPAVKLPPSQRASEAVVVSV</sequence>
<dbReference type="CDD" id="cd00200">
    <property type="entry name" value="WD40"/>
    <property type="match status" value="1"/>
</dbReference>
<evidence type="ECO:0000256" key="4">
    <source>
        <dbReference type="ARBA" id="ARBA00022574"/>
    </source>
</evidence>
<evidence type="ECO:0000256" key="7">
    <source>
        <dbReference type="ARBA" id="ARBA00045437"/>
    </source>
</evidence>
<dbReference type="PANTHER" id="PTHR19924">
    <property type="entry name" value="UTP15 U3 SMALL NUCLEOLAR RNA-ASSOCIATED PROTEIN 15 FAMILY MEMBER"/>
    <property type="match status" value="1"/>
</dbReference>
<keyword evidence="11" id="KW-1185">Reference proteome</keyword>
<dbReference type="InterPro" id="IPR001680">
    <property type="entry name" value="WD40_rpt"/>
</dbReference>
<feature type="repeat" description="WD" evidence="8">
    <location>
        <begin position="242"/>
        <end position="283"/>
    </location>
</feature>
<name>A0A8J2K0A0_9HEXA</name>
<dbReference type="InterPro" id="IPR018983">
    <property type="entry name" value="U3_snoRNA-assocProt_15_C"/>
</dbReference>
<dbReference type="AlphaFoldDB" id="A0A8J2K0A0"/>
<dbReference type="EMBL" id="CAJVCH010045232">
    <property type="protein sequence ID" value="CAG7717369.1"/>
    <property type="molecule type" value="Genomic_DNA"/>
</dbReference>
<reference evidence="10" key="1">
    <citation type="submission" date="2021-06" db="EMBL/GenBank/DDBJ databases">
        <authorList>
            <person name="Hodson N. C."/>
            <person name="Mongue J. A."/>
            <person name="Jaron S. K."/>
        </authorList>
    </citation>
    <scope>NUCLEOTIDE SEQUENCE</scope>
</reference>
<feature type="repeat" description="WD" evidence="8">
    <location>
        <begin position="116"/>
        <end position="157"/>
    </location>
</feature>
<gene>
    <name evidence="10" type="ORF">AFUS01_LOCUS6829</name>
</gene>
<keyword evidence="4 8" id="KW-0853">WD repeat</keyword>
<dbReference type="PROSITE" id="PS50294">
    <property type="entry name" value="WD_REPEATS_REGION"/>
    <property type="match status" value="2"/>
</dbReference>
<evidence type="ECO:0000313" key="10">
    <source>
        <dbReference type="EMBL" id="CAG7717369.1"/>
    </source>
</evidence>
<organism evidence="10 11">
    <name type="scientific">Allacma fusca</name>
    <dbReference type="NCBI Taxonomy" id="39272"/>
    <lineage>
        <taxon>Eukaryota</taxon>
        <taxon>Metazoa</taxon>
        <taxon>Ecdysozoa</taxon>
        <taxon>Arthropoda</taxon>
        <taxon>Hexapoda</taxon>
        <taxon>Collembola</taxon>
        <taxon>Symphypleona</taxon>
        <taxon>Sminthuridae</taxon>
        <taxon>Allacma</taxon>
    </lineage>
</organism>
<keyword evidence="6" id="KW-0539">Nucleus</keyword>
<evidence type="ECO:0000256" key="3">
    <source>
        <dbReference type="ARBA" id="ARBA00022552"/>
    </source>
</evidence>
<dbReference type="GO" id="GO:0045943">
    <property type="term" value="P:positive regulation of transcription by RNA polymerase I"/>
    <property type="evidence" value="ECO:0007669"/>
    <property type="project" value="TreeGrafter"/>
</dbReference>
<comment type="subcellular location">
    <subcellularLocation>
        <location evidence="1">Nucleus</location>
    </subcellularLocation>
</comment>
<comment type="function">
    <text evidence="7">Ribosome biogenesis factor. Involved in nucleolar processing of pre-18S ribosomal RNA. Required for optimal pre-ribosomal RNA transcription by RNA polymerase I. Part of the small subunit (SSU) processome, first precursor of the small eukaryotic ribosomal subunit. During the assembly of the SSU processome in the nucleolus, many ribosome biogenesis factors, an RNA chaperone and ribosomal proteins associate with the nascent pre-rRNA and work in concert to generate RNA folding, modifications, rearrangements and cleavage as well as targeted degradation of pre-ribosomal RNA by the RNA exosome.</text>
</comment>
<proteinExistence type="predicted"/>
<dbReference type="OrthoDB" id="431715at2759"/>
<comment type="caution">
    <text evidence="10">The sequence shown here is derived from an EMBL/GenBank/DDBJ whole genome shotgun (WGS) entry which is preliminary data.</text>
</comment>
<evidence type="ECO:0000256" key="2">
    <source>
        <dbReference type="ARBA" id="ARBA00018260"/>
    </source>
</evidence>
<dbReference type="PROSITE" id="PS50082">
    <property type="entry name" value="WD_REPEATS_2"/>
    <property type="match status" value="3"/>
</dbReference>
<keyword evidence="3" id="KW-0698">rRNA processing</keyword>
<accession>A0A8J2K0A0</accession>
<evidence type="ECO:0000259" key="9">
    <source>
        <dbReference type="Pfam" id="PF09384"/>
    </source>
</evidence>
<evidence type="ECO:0000256" key="5">
    <source>
        <dbReference type="ARBA" id="ARBA00022737"/>
    </source>
</evidence>
<dbReference type="Proteomes" id="UP000708208">
    <property type="component" value="Unassembled WGS sequence"/>
</dbReference>
<dbReference type="GO" id="GO:0006364">
    <property type="term" value="P:rRNA processing"/>
    <property type="evidence" value="ECO:0007669"/>
    <property type="project" value="UniProtKB-KW"/>
</dbReference>
<evidence type="ECO:0000256" key="8">
    <source>
        <dbReference type="PROSITE-ProRule" id="PRU00221"/>
    </source>
</evidence>
<dbReference type="Pfam" id="PF00400">
    <property type="entry name" value="WD40"/>
    <property type="match status" value="4"/>
</dbReference>
<feature type="repeat" description="WD" evidence="8">
    <location>
        <begin position="158"/>
        <end position="200"/>
    </location>
</feature>
<dbReference type="SMART" id="SM00320">
    <property type="entry name" value="WD40"/>
    <property type="match status" value="6"/>
</dbReference>
<dbReference type="PANTHER" id="PTHR19924:SF26">
    <property type="entry name" value="U3 SMALL NUCLEOLAR RNA-ASSOCIATED PROTEIN 15 HOMOLOG"/>
    <property type="match status" value="1"/>
</dbReference>
<evidence type="ECO:0000313" key="11">
    <source>
        <dbReference type="Proteomes" id="UP000708208"/>
    </source>
</evidence>
<dbReference type="Pfam" id="PF09384">
    <property type="entry name" value="UTP15_C"/>
    <property type="match status" value="1"/>
</dbReference>
<keyword evidence="5" id="KW-0677">Repeat</keyword>
<evidence type="ECO:0000256" key="6">
    <source>
        <dbReference type="ARBA" id="ARBA00023242"/>
    </source>
</evidence>
<dbReference type="GO" id="GO:0005730">
    <property type="term" value="C:nucleolus"/>
    <property type="evidence" value="ECO:0007669"/>
    <property type="project" value="InterPro"/>
</dbReference>
<protein>
    <recommendedName>
        <fullName evidence="2">U3 small nucleolar RNA-associated protein 15 homolog</fullName>
    </recommendedName>
</protein>